<keyword evidence="1" id="KW-0472">Membrane</keyword>
<evidence type="ECO:0000313" key="2">
    <source>
        <dbReference type="EMBL" id="NED97477.1"/>
    </source>
</evidence>
<evidence type="ECO:0000313" key="3">
    <source>
        <dbReference type="Proteomes" id="UP000469185"/>
    </source>
</evidence>
<keyword evidence="1" id="KW-0812">Transmembrane</keyword>
<proteinExistence type="predicted"/>
<protein>
    <submittedName>
        <fullName evidence="2">Uncharacterized protein</fullName>
    </submittedName>
</protein>
<evidence type="ECO:0000256" key="1">
    <source>
        <dbReference type="SAM" id="Phobius"/>
    </source>
</evidence>
<sequence length="108" mass="12077">MNDKVQNDSQKNWSTRRTLAWYFLGLMLLSLVWYFVRLFTGKSSADEGVPGGAYAAAACLAGLTFLVTERLGTRKWSATMARVVAVANAVLTMVLFSWFFTVIWNELG</sequence>
<comment type="caution">
    <text evidence="2">The sequence shown here is derived from an EMBL/GenBank/DDBJ whole genome shotgun (WGS) entry which is preliminary data.</text>
</comment>
<keyword evidence="3" id="KW-1185">Reference proteome</keyword>
<feature type="transmembrane region" description="Helical" evidence="1">
    <location>
        <begin position="51"/>
        <end position="68"/>
    </location>
</feature>
<dbReference type="EMBL" id="JAAGOB010000011">
    <property type="protein sequence ID" value="NED97477.1"/>
    <property type="molecule type" value="Genomic_DNA"/>
</dbReference>
<accession>A0A6N9YRA4</accession>
<dbReference type="RefSeq" id="WP_163820251.1">
    <property type="nucleotide sequence ID" value="NZ_JAAGOB010000011.1"/>
</dbReference>
<name>A0A6N9YRA4_9ACTN</name>
<dbReference type="AlphaFoldDB" id="A0A6N9YRA4"/>
<dbReference type="Proteomes" id="UP000469185">
    <property type="component" value="Unassembled WGS sequence"/>
</dbReference>
<reference evidence="2 3" key="1">
    <citation type="submission" date="2020-02" db="EMBL/GenBank/DDBJ databases">
        <authorList>
            <person name="Li X.-J."/>
            <person name="Feng X.-M."/>
        </authorList>
    </citation>
    <scope>NUCLEOTIDE SEQUENCE [LARGE SCALE GENOMIC DNA]</scope>
    <source>
        <strain evidence="2 3">CGMCC 4.7225</strain>
    </source>
</reference>
<gene>
    <name evidence="2" type="ORF">G1H11_19455</name>
</gene>
<feature type="transmembrane region" description="Helical" evidence="1">
    <location>
        <begin position="20"/>
        <end position="39"/>
    </location>
</feature>
<keyword evidence="1" id="KW-1133">Transmembrane helix</keyword>
<organism evidence="2 3">
    <name type="scientific">Phytoactinopolyspora alkaliphila</name>
    <dbReference type="NCBI Taxonomy" id="1783498"/>
    <lineage>
        <taxon>Bacteria</taxon>
        <taxon>Bacillati</taxon>
        <taxon>Actinomycetota</taxon>
        <taxon>Actinomycetes</taxon>
        <taxon>Jiangellales</taxon>
        <taxon>Jiangellaceae</taxon>
        <taxon>Phytoactinopolyspora</taxon>
    </lineage>
</organism>
<feature type="transmembrane region" description="Helical" evidence="1">
    <location>
        <begin position="80"/>
        <end position="104"/>
    </location>
</feature>